<accession>A0A8T2L8Z3</accession>
<evidence type="ECO:0000259" key="11">
    <source>
        <dbReference type="PROSITE" id="PS50835"/>
    </source>
</evidence>
<dbReference type="EMBL" id="JAICCE010000018">
    <property type="protein sequence ID" value="KAG9265451.1"/>
    <property type="molecule type" value="Genomic_DNA"/>
</dbReference>
<dbReference type="PROSITE" id="PS50835">
    <property type="entry name" value="IG_LIKE"/>
    <property type="match status" value="5"/>
</dbReference>
<feature type="domain" description="Ig-like" evidence="11">
    <location>
        <begin position="4"/>
        <end position="136"/>
    </location>
</feature>
<name>A0A8T2L8Z3_ASTMX</name>
<dbReference type="Pfam" id="PF08205">
    <property type="entry name" value="C2-set_2"/>
    <property type="match status" value="1"/>
</dbReference>
<feature type="domain" description="Ig-like" evidence="11">
    <location>
        <begin position="428"/>
        <end position="513"/>
    </location>
</feature>
<dbReference type="SMART" id="SM00409">
    <property type="entry name" value="IG"/>
    <property type="match status" value="5"/>
</dbReference>
<dbReference type="Gene3D" id="2.60.40.10">
    <property type="entry name" value="Immunoglobulins"/>
    <property type="match status" value="5"/>
</dbReference>
<dbReference type="InterPro" id="IPR013098">
    <property type="entry name" value="Ig_I-set"/>
</dbReference>
<evidence type="ECO:0000313" key="13">
    <source>
        <dbReference type="Proteomes" id="UP000752171"/>
    </source>
</evidence>
<dbReference type="InterPro" id="IPR013106">
    <property type="entry name" value="Ig_V-set"/>
</dbReference>
<evidence type="ECO:0000256" key="7">
    <source>
        <dbReference type="ARBA" id="ARBA00023180"/>
    </source>
</evidence>
<feature type="signal peptide" evidence="10">
    <location>
        <begin position="1"/>
        <end position="22"/>
    </location>
</feature>
<dbReference type="InterPro" id="IPR007110">
    <property type="entry name" value="Ig-like_dom"/>
</dbReference>
<dbReference type="Proteomes" id="UP000752171">
    <property type="component" value="Unassembled WGS sequence"/>
</dbReference>
<gene>
    <name evidence="12" type="primary">MCAM</name>
    <name evidence="12" type="ORF">AMEX_G21849</name>
</gene>
<feature type="chain" id="PRO_5035917349" evidence="10">
    <location>
        <begin position="23"/>
        <end position="642"/>
    </location>
</feature>
<evidence type="ECO:0000256" key="10">
    <source>
        <dbReference type="SAM" id="SignalP"/>
    </source>
</evidence>
<dbReference type="InterPro" id="IPR003599">
    <property type="entry name" value="Ig_sub"/>
</dbReference>
<feature type="domain" description="Ig-like" evidence="11">
    <location>
        <begin position="342"/>
        <end position="423"/>
    </location>
</feature>
<dbReference type="InterPro" id="IPR013162">
    <property type="entry name" value="CD80_C2-set"/>
</dbReference>
<evidence type="ECO:0000256" key="5">
    <source>
        <dbReference type="ARBA" id="ARBA00023136"/>
    </source>
</evidence>
<dbReference type="GO" id="GO:0005886">
    <property type="term" value="C:plasma membrane"/>
    <property type="evidence" value="ECO:0007669"/>
    <property type="project" value="TreeGrafter"/>
</dbReference>
<keyword evidence="6" id="KW-1015">Disulfide bond</keyword>
<evidence type="ECO:0000256" key="2">
    <source>
        <dbReference type="ARBA" id="ARBA00022692"/>
    </source>
</evidence>
<keyword evidence="3" id="KW-0677">Repeat</keyword>
<keyword evidence="2 9" id="KW-0812">Transmembrane</keyword>
<feature type="transmembrane region" description="Helical" evidence="9">
    <location>
        <begin position="565"/>
        <end position="588"/>
    </location>
</feature>
<evidence type="ECO:0000256" key="6">
    <source>
        <dbReference type="ARBA" id="ARBA00023157"/>
    </source>
</evidence>
<sequence>MKQPGLTLTLTALHLLYWRAWAALEVSMEDRREVLLGSGAEIPCVFSLDQPPADLKIEWFVSLSGGNKQRIHYKTGSEEPQVEATRYTDRISVSYNSSTNGNSVLTISSTQLIDEQEYFCRVSADSASDEKHTQLLVFQPPSPPTIEAEKHVSSGSDKMEKIATCIAENAHPAPKVLWHKDGIPLQPSDDDVYVMNSVTVQPSFLQTLQSTLHLKMVKKEDKDAEFYCEISYFTVGGESMMESDHVKITVHYSATELKMYQVSPERLVKEGDRVELRCQGDGNLSPAITFSRNGNELESQNENLMVLENVNQTNSGEYLCSYTEDWVNYLHSNFTLKVHFMDDVVITPEQPAELDEGQNLSLSCNALCSLPTRTVWYKDNKQLDEGNILTLSSVSSKSSGTYTCKVQAPDLPELSGESSVDVTVRGKPEITDKIEIISLENKNMFNLSCSTTGHPTPNITWSLSDEQTRVDVWNMETDDSIISIITISTTSTVNASCIATNEMGTVLTSISVEPDKFEDSTTVTTGTTSSSTTGTCFMFSSPEPPAETDESPKKKEHVRKESSGFIIAILIILVLLLAIGGSVFYFLYKKGKIPCGRSGKQDLTKESASKDDFVVEMKSGKSEEAVLLQGVNGDKKIPNDQV</sequence>
<dbReference type="PANTHER" id="PTHR11973">
    <property type="entry name" value="CELL SURFACE GLYCOPROTEIN MUC18-RELATED"/>
    <property type="match status" value="1"/>
</dbReference>
<dbReference type="Pfam" id="PF13895">
    <property type="entry name" value="Ig_2"/>
    <property type="match status" value="2"/>
</dbReference>
<reference evidence="12 13" key="1">
    <citation type="submission" date="2021-07" db="EMBL/GenBank/DDBJ databases">
        <authorList>
            <person name="Imarazene B."/>
            <person name="Zahm M."/>
            <person name="Klopp C."/>
            <person name="Cabau C."/>
            <person name="Beille S."/>
            <person name="Jouanno E."/>
            <person name="Castinel A."/>
            <person name="Lluch J."/>
            <person name="Gil L."/>
            <person name="Kuchtly C."/>
            <person name="Lopez Roques C."/>
            <person name="Donnadieu C."/>
            <person name="Parrinello H."/>
            <person name="Journot L."/>
            <person name="Du K."/>
            <person name="Schartl M."/>
            <person name="Retaux S."/>
            <person name="Guiguen Y."/>
        </authorList>
    </citation>
    <scope>NUCLEOTIDE SEQUENCE [LARGE SCALE GENOMIC DNA]</scope>
    <source>
        <strain evidence="12">Pach_M1</strain>
        <tissue evidence="12">Testis</tissue>
    </source>
</reference>
<keyword evidence="8" id="KW-0393">Immunoglobulin domain</keyword>
<dbReference type="InterPro" id="IPR013783">
    <property type="entry name" value="Ig-like_fold"/>
</dbReference>
<dbReference type="Pfam" id="PF07679">
    <property type="entry name" value="I-set"/>
    <property type="match status" value="1"/>
</dbReference>
<evidence type="ECO:0000256" key="9">
    <source>
        <dbReference type="SAM" id="Phobius"/>
    </source>
</evidence>
<dbReference type="PANTHER" id="PTHR11973:SF18">
    <property type="entry name" value="CELL SURFACE GLYCOPROTEIN MUC18"/>
    <property type="match status" value="1"/>
</dbReference>
<keyword evidence="10" id="KW-0732">Signal</keyword>
<proteinExistence type="predicted"/>
<evidence type="ECO:0000256" key="8">
    <source>
        <dbReference type="ARBA" id="ARBA00023319"/>
    </source>
</evidence>
<keyword evidence="7" id="KW-0325">Glycoprotein</keyword>
<dbReference type="GO" id="GO:0005055">
    <property type="term" value="F:laminin receptor activity"/>
    <property type="evidence" value="ECO:0007669"/>
    <property type="project" value="TreeGrafter"/>
</dbReference>
<dbReference type="InterPro" id="IPR036179">
    <property type="entry name" value="Ig-like_dom_sf"/>
</dbReference>
<dbReference type="Pfam" id="PF07686">
    <property type="entry name" value="V-set"/>
    <property type="match status" value="1"/>
</dbReference>
<comment type="caution">
    <text evidence="12">The sequence shown here is derived from an EMBL/GenBank/DDBJ whole genome shotgun (WGS) entry which is preliminary data.</text>
</comment>
<evidence type="ECO:0000313" key="12">
    <source>
        <dbReference type="EMBL" id="KAG9265451.1"/>
    </source>
</evidence>
<comment type="subcellular location">
    <subcellularLocation>
        <location evidence="1">Membrane</location>
        <topology evidence="1">Single-pass type I membrane protein</topology>
    </subcellularLocation>
</comment>
<feature type="domain" description="Ig-like" evidence="11">
    <location>
        <begin position="255"/>
        <end position="320"/>
    </location>
</feature>
<dbReference type="InterPro" id="IPR051116">
    <property type="entry name" value="Surface_Rcpt/Adhesion_Mol"/>
</dbReference>
<evidence type="ECO:0000256" key="4">
    <source>
        <dbReference type="ARBA" id="ARBA00022989"/>
    </source>
</evidence>
<keyword evidence="5 9" id="KW-0472">Membrane</keyword>
<protein>
    <submittedName>
        <fullName evidence="12">Cell surface glycoprotein MUC18</fullName>
    </submittedName>
</protein>
<evidence type="ECO:0000256" key="3">
    <source>
        <dbReference type="ARBA" id="ARBA00022737"/>
    </source>
</evidence>
<feature type="domain" description="Ig-like" evidence="11">
    <location>
        <begin position="141"/>
        <end position="249"/>
    </location>
</feature>
<dbReference type="AlphaFoldDB" id="A0A8T2L8Z3"/>
<keyword evidence="4 9" id="KW-1133">Transmembrane helix</keyword>
<dbReference type="SMART" id="SM00408">
    <property type="entry name" value="IGc2"/>
    <property type="match status" value="3"/>
</dbReference>
<organism evidence="12 13">
    <name type="scientific">Astyanax mexicanus</name>
    <name type="common">Blind cave fish</name>
    <name type="synonym">Astyanax fasciatus mexicanus</name>
    <dbReference type="NCBI Taxonomy" id="7994"/>
    <lineage>
        <taxon>Eukaryota</taxon>
        <taxon>Metazoa</taxon>
        <taxon>Chordata</taxon>
        <taxon>Craniata</taxon>
        <taxon>Vertebrata</taxon>
        <taxon>Euteleostomi</taxon>
        <taxon>Actinopterygii</taxon>
        <taxon>Neopterygii</taxon>
        <taxon>Teleostei</taxon>
        <taxon>Ostariophysi</taxon>
        <taxon>Characiformes</taxon>
        <taxon>Characoidei</taxon>
        <taxon>Acestrorhamphidae</taxon>
        <taxon>Acestrorhamphinae</taxon>
        <taxon>Astyanax</taxon>
    </lineage>
</organism>
<dbReference type="SUPFAM" id="SSF48726">
    <property type="entry name" value="Immunoglobulin"/>
    <property type="match status" value="4"/>
</dbReference>
<dbReference type="InterPro" id="IPR003598">
    <property type="entry name" value="Ig_sub2"/>
</dbReference>
<evidence type="ECO:0000256" key="1">
    <source>
        <dbReference type="ARBA" id="ARBA00004479"/>
    </source>
</evidence>